<comment type="function">
    <text evidence="1">Involved in the catabolism of quinolinic acid (QA).</text>
</comment>
<evidence type="ECO:0000256" key="1">
    <source>
        <dbReference type="ARBA" id="ARBA00003237"/>
    </source>
</evidence>
<dbReference type="InterPro" id="IPR037128">
    <property type="entry name" value="Quinolinate_PRibosylTase_N_sf"/>
</dbReference>
<evidence type="ECO:0000256" key="11">
    <source>
        <dbReference type="ARBA" id="ARBA00069173"/>
    </source>
</evidence>
<dbReference type="GO" id="GO:0004514">
    <property type="term" value="F:nicotinate-nucleotide diphosphorylase (carboxylating) activity"/>
    <property type="evidence" value="ECO:0007669"/>
    <property type="project" value="UniProtKB-EC"/>
</dbReference>
<dbReference type="InterPro" id="IPR027277">
    <property type="entry name" value="NadC/ModD"/>
</dbReference>
<evidence type="ECO:0000256" key="6">
    <source>
        <dbReference type="ARBA" id="ARBA00022642"/>
    </source>
</evidence>
<evidence type="ECO:0000256" key="8">
    <source>
        <dbReference type="ARBA" id="ARBA00022679"/>
    </source>
</evidence>
<dbReference type="InterPro" id="IPR004393">
    <property type="entry name" value="NadC"/>
</dbReference>
<dbReference type="InterPro" id="IPR022412">
    <property type="entry name" value="Quinolinate_PRibosylTrfase_N"/>
</dbReference>
<comment type="subunit">
    <text evidence="4">Hexamer formed by 3 homodimers.</text>
</comment>
<name>A0A6J6BTC0_9ZZZZ</name>
<dbReference type="FunFam" id="3.90.1170.20:FF:000001">
    <property type="entry name" value="Nicotinate-nucleotide diphosphorylase (Carboxylating)"/>
    <property type="match status" value="1"/>
</dbReference>
<sequence length="274" mass="28954">MTEQELIKAALAEDLAGGADITSEATISIDANSSADFVARMDGVIAGSNIAHAVLAEVGITDVTLIKKDGDSVKAGDVLISVRGNTRAILLAERTALNFFCHLSGIATLTNKWVKEVAGTKCQVRDTRKTTPGMRVIEKYAVRMGGGVNHRMSLSDAALIKDNHIAAAGGVVAAFSKVRSTYPYSEIEIEVDTLEQLKEVLPLRPNLILLDNMSPEECTKAVALVNGDCKLEASGGISISNARAYAQAGVDYIAIGALTHSAPVFDIGLDLRTE</sequence>
<dbReference type="InterPro" id="IPR036068">
    <property type="entry name" value="Nicotinate_pribotase-like_C"/>
</dbReference>
<comment type="catalytic activity">
    <reaction evidence="10">
        <text>nicotinate beta-D-ribonucleotide + CO2 + diphosphate = quinolinate + 5-phospho-alpha-D-ribose 1-diphosphate + 2 H(+)</text>
        <dbReference type="Rhea" id="RHEA:12733"/>
        <dbReference type="ChEBI" id="CHEBI:15378"/>
        <dbReference type="ChEBI" id="CHEBI:16526"/>
        <dbReference type="ChEBI" id="CHEBI:29959"/>
        <dbReference type="ChEBI" id="CHEBI:33019"/>
        <dbReference type="ChEBI" id="CHEBI:57502"/>
        <dbReference type="ChEBI" id="CHEBI:58017"/>
        <dbReference type="EC" id="2.4.2.19"/>
    </reaction>
</comment>
<dbReference type="Gene3D" id="3.90.1170.20">
    <property type="entry name" value="Quinolinate phosphoribosyl transferase, N-terminal domain"/>
    <property type="match status" value="1"/>
</dbReference>
<evidence type="ECO:0000313" key="14">
    <source>
        <dbReference type="EMBL" id="CAB4542015.1"/>
    </source>
</evidence>
<proteinExistence type="inferred from homology"/>
<dbReference type="Gene3D" id="3.20.20.70">
    <property type="entry name" value="Aldolase class I"/>
    <property type="match status" value="1"/>
</dbReference>
<dbReference type="UniPathway" id="UPA00253">
    <property type="reaction ID" value="UER00331"/>
</dbReference>
<dbReference type="FunFam" id="3.20.20.70:FF:000030">
    <property type="entry name" value="Nicotinate-nucleotide pyrophosphorylase, carboxylating"/>
    <property type="match status" value="1"/>
</dbReference>
<gene>
    <name evidence="14" type="ORF">UFOPK1419_00663</name>
</gene>
<evidence type="ECO:0000256" key="4">
    <source>
        <dbReference type="ARBA" id="ARBA00011218"/>
    </source>
</evidence>
<dbReference type="EMBL" id="CAEZSK010000088">
    <property type="protein sequence ID" value="CAB4542015.1"/>
    <property type="molecule type" value="Genomic_DNA"/>
</dbReference>
<evidence type="ECO:0000256" key="9">
    <source>
        <dbReference type="ARBA" id="ARBA00033102"/>
    </source>
</evidence>
<dbReference type="InterPro" id="IPR002638">
    <property type="entry name" value="Quinolinate_PRibosylTrfase_C"/>
</dbReference>
<dbReference type="GO" id="GO:0005737">
    <property type="term" value="C:cytoplasm"/>
    <property type="evidence" value="ECO:0007669"/>
    <property type="project" value="TreeGrafter"/>
</dbReference>
<dbReference type="GO" id="GO:0034213">
    <property type="term" value="P:quinolinate catabolic process"/>
    <property type="evidence" value="ECO:0007669"/>
    <property type="project" value="TreeGrafter"/>
</dbReference>
<dbReference type="InterPro" id="IPR013785">
    <property type="entry name" value="Aldolase_TIM"/>
</dbReference>
<keyword evidence="6" id="KW-0662">Pyridine nucleotide biosynthesis</keyword>
<dbReference type="EC" id="2.4.2.19" evidence="5"/>
<dbReference type="SUPFAM" id="SSF54675">
    <property type="entry name" value="Nicotinate/Quinolinate PRTase N-terminal domain-like"/>
    <property type="match status" value="1"/>
</dbReference>
<dbReference type="Pfam" id="PF02749">
    <property type="entry name" value="QRPTase_N"/>
    <property type="match status" value="1"/>
</dbReference>
<dbReference type="CDD" id="cd01572">
    <property type="entry name" value="QPRTase"/>
    <property type="match status" value="1"/>
</dbReference>
<feature type="domain" description="Quinolinate phosphoribosyl transferase N-terminal" evidence="13">
    <location>
        <begin position="20"/>
        <end position="104"/>
    </location>
</feature>
<protein>
    <recommendedName>
        <fullName evidence="11">Probable nicotinate-nucleotide pyrophosphorylase [carboxylating]</fullName>
        <ecNumber evidence="5">2.4.2.19</ecNumber>
    </recommendedName>
    <alternativeName>
        <fullName evidence="9">Quinolinate phosphoribosyltransferase [decarboxylating]</fullName>
    </alternativeName>
</protein>
<accession>A0A6J6BTC0</accession>
<keyword evidence="8" id="KW-0808">Transferase</keyword>
<evidence type="ECO:0000259" key="12">
    <source>
        <dbReference type="Pfam" id="PF01729"/>
    </source>
</evidence>
<evidence type="ECO:0000256" key="10">
    <source>
        <dbReference type="ARBA" id="ARBA00047445"/>
    </source>
</evidence>
<evidence type="ECO:0000256" key="7">
    <source>
        <dbReference type="ARBA" id="ARBA00022676"/>
    </source>
</evidence>
<dbReference type="PIRSF" id="PIRSF006250">
    <property type="entry name" value="NadC_ModD"/>
    <property type="match status" value="1"/>
</dbReference>
<comment type="pathway">
    <text evidence="2">Cofactor biosynthesis; NAD(+) biosynthesis; nicotinate D-ribonucleotide from quinolinate: step 1/1.</text>
</comment>
<dbReference type="Pfam" id="PF01729">
    <property type="entry name" value="QRPTase_C"/>
    <property type="match status" value="1"/>
</dbReference>
<reference evidence="14" key="1">
    <citation type="submission" date="2020-05" db="EMBL/GenBank/DDBJ databases">
        <authorList>
            <person name="Chiriac C."/>
            <person name="Salcher M."/>
            <person name="Ghai R."/>
            <person name="Kavagutti S V."/>
        </authorList>
    </citation>
    <scope>NUCLEOTIDE SEQUENCE</scope>
</reference>
<dbReference type="NCBIfam" id="TIGR00078">
    <property type="entry name" value="nadC"/>
    <property type="match status" value="1"/>
</dbReference>
<dbReference type="SUPFAM" id="SSF51690">
    <property type="entry name" value="Nicotinate/Quinolinate PRTase C-terminal domain-like"/>
    <property type="match status" value="1"/>
</dbReference>
<dbReference type="GO" id="GO:0009435">
    <property type="term" value="P:NAD+ biosynthetic process"/>
    <property type="evidence" value="ECO:0007669"/>
    <property type="project" value="UniProtKB-UniPathway"/>
</dbReference>
<evidence type="ECO:0000256" key="3">
    <source>
        <dbReference type="ARBA" id="ARBA00009400"/>
    </source>
</evidence>
<feature type="domain" description="Quinolinate phosphoribosyl transferase C-terminal" evidence="12">
    <location>
        <begin position="106"/>
        <end position="270"/>
    </location>
</feature>
<organism evidence="14">
    <name type="scientific">freshwater metagenome</name>
    <dbReference type="NCBI Taxonomy" id="449393"/>
    <lineage>
        <taxon>unclassified sequences</taxon>
        <taxon>metagenomes</taxon>
        <taxon>ecological metagenomes</taxon>
    </lineage>
</organism>
<evidence type="ECO:0000256" key="2">
    <source>
        <dbReference type="ARBA" id="ARBA00004893"/>
    </source>
</evidence>
<keyword evidence="7" id="KW-0328">Glycosyltransferase</keyword>
<dbReference type="PANTHER" id="PTHR32179:SF3">
    <property type="entry name" value="NICOTINATE-NUCLEOTIDE PYROPHOSPHORYLASE [CARBOXYLATING]"/>
    <property type="match status" value="1"/>
</dbReference>
<dbReference type="PANTHER" id="PTHR32179">
    <property type="entry name" value="NICOTINATE-NUCLEOTIDE PYROPHOSPHORYLASE [CARBOXYLATING]"/>
    <property type="match status" value="1"/>
</dbReference>
<comment type="similarity">
    <text evidence="3">Belongs to the NadC/ModD family.</text>
</comment>
<evidence type="ECO:0000256" key="5">
    <source>
        <dbReference type="ARBA" id="ARBA00011944"/>
    </source>
</evidence>
<dbReference type="AlphaFoldDB" id="A0A6J6BTC0"/>
<evidence type="ECO:0000259" key="13">
    <source>
        <dbReference type="Pfam" id="PF02749"/>
    </source>
</evidence>